<organism evidence="2 3">
    <name type="scientific">Ananas comosus</name>
    <name type="common">Pineapple</name>
    <name type="synonym">Ananas ananas</name>
    <dbReference type="NCBI Taxonomy" id="4615"/>
    <lineage>
        <taxon>Eukaryota</taxon>
        <taxon>Viridiplantae</taxon>
        <taxon>Streptophyta</taxon>
        <taxon>Embryophyta</taxon>
        <taxon>Tracheophyta</taxon>
        <taxon>Spermatophyta</taxon>
        <taxon>Magnoliopsida</taxon>
        <taxon>Liliopsida</taxon>
        <taxon>Poales</taxon>
        <taxon>Bromeliaceae</taxon>
        <taxon>Bromelioideae</taxon>
        <taxon>Ananas</taxon>
    </lineage>
</organism>
<gene>
    <name evidence="3" type="primary">LOC109707839</name>
</gene>
<reference evidence="2" key="1">
    <citation type="journal article" date="2015" name="Nat. Genet.">
        <title>The pineapple genome and the evolution of CAM photosynthesis.</title>
        <authorList>
            <person name="Ming R."/>
            <person name="VanBuren R."/>
            <person name="Wai C.M."/>
            <person name="Tang H."/>
            <person name="Schatz M.C."/>
            <person name="Bowers J.E."/>
            <person name="Lyons E."/>
            <person name="Wang M.L."/>
            <person name="Chen J."/>
            <person name="Biggers E."/>
            <person name="Zhang J."/>
            <person name="Huang L."/>
            <person name="Zhang L."/>
            <person name="Miao W."/>
            <person name="Zhang J."/>
            <person name="Ye Z."/>
            <person name="Miao C."/>
            <person name="Lin Z."/>
            <person name="Wang H."/>
            <person name="Zhou H."/>
            <person name="Yim W.C."/>
            <person name="Priest H.D."/>
            <person name="Zheng C."/>
            <person name="Woodhouse M."/>
            <person name="Edger P.P."/>
            <person name="Guyot R."/>
            <person name="Guo H.B."/>
            <person name="Guo H."/>
            <person name="Zheng G."/>
            <person name="Singh R."/>
            <person name="Sharma A."/>
            <person name="Min X."/>
            <person name="Zheng Y."/>
            <person name="Lee H."/>
            <person name="Gurtowski J."/>
            <person name="Sedlazeck F.J."/>
            <person name="Harkess A."/>
            <person name="McKain M.R."/>
            <person name="Liao Z."/>
            <person name="Fang J."/>
            <person name="Liu J."/>
            <person name="Zhang X."/>
            <person name="Zhang Q."/>
            <person name="Hu W."/>
            <person name="Qin Y."/>
            <person name="Wang K."/>
            <person name="Chen L.Y."/>
            <person name="Shirley N."/>
            <person name="Lin Y.R."/>
            <person name="Liu L.Y."/>
            <person name="Hernandez A.G."/>
            <person name="Wright C.L."/>
            <person name="Bulone V."/>
            <person name="Tuskan G.A."/>
            <person name="Heath K."/>
            <person name="Zee F."/>
            <person name="Moore P.H."/>
            <person name="Sunkar R."/>
            <person name="Leebens-Mack J.H."/>
            <person name="Mockler T."/>
            <person name="Bennetzen J.L."/>
            <person name="Freeling M."/>
            <person name="Sankoff D."/>
            <person name="Paterson A.H."/>
            <person name="Zhu X."/>
            <person name="Yang X."/>
            <person name="Smith J.A."/>
            <person name="Cushman J.C."/>
            <person name="Paull R.E."/>
            <person name="Yu Q."/>
        </authorList>
    </citation>
    <scope>NUCLEOTIDE SEQUENCE [LARGE SCALE GENOMIC DNA]</scope>
    <source>
        <strain evidence="2">cv. F153</strain>
    </source>
</reference>
<reference evidence="3" key="2">
    <citation type="submission" date="2025-08" db="UniProtKB">
        <authorList>
            <consortium name="RefSeq"/>
        </authorList>
    </citation>
    <scope>IDENTIFICATION</scope>
    <source>
        <tissue evidence="3">Leaf</tissue>
    </source>
</reference>
<proteinExistence type="predicted"/>
<evidence type="ECO:0000313" key="2">
    <source>
        <dbReference type="Proteomes" id="UP000515123"/>
    </source>
</evidence>
<feature type="signal peptide" evidence="1">
    <location>
        <begin position="1"/>
        <end position="15"/>
    </location>
</feature>
<sequence>MTLLFFFFFTATTIPTTPHVHGGSERNPHFLSLNNSLISLDLSPKFTTLAENELANALGVTDRAFVRPLELRAFVSAFTFWYSDALAKSVWRYDETTRRYRRKGMFWYKLPQLAAKASKNHEIETLASGSIKRAVCERFGGGSR</sequence>
<accession>A0A6P5EUY4</accession>
<dbReference type="Proteomes" id="UP000515123">
    <property type="component" value="Linkage group 3"/>
</dbReference>
<name>A0A6P5EUY4_ANACO</name>
<feature type="chain" id="PRO_5027813123" evidence="1">
    <location>
        <begin position="16"/>
        <end position="144"/>
    </location>
</feature>
<dbReference type="RefSeq" id="XP_020084955.1">
    <property type="nucleotide sequence ID" value="XM_020229366.1"/>
</dbReference>
<evidence type="ECO:0000313" key="3">
    <source>
        <dbReference type="RefSeq" id="XP_020084955.1"/>
    </source>
</evidence>
<keyword evidence="2" id="KW-1185">Reference proteome</keyword>
<evidence type="ECO:0000256" key="1">
    <source>
        <dbReference type="SAM" id="SignalP"/>
    </source>
</evidence>
<keyword evidence="1" id="KW-0732">Signal</keyword>
<dbReference type="GeneID" id="109707839"/>
<dbReference type="AlphaFoldDB" id="A0A6P5EUY4"/>
<protein>
    <submittedName>
        <fullName evidence="3">Uncharacterized protein LOC109707839</fullName>
    </submittedName>
</protein>